<evidence type="ECO:0000313" key="1">
    <source>
        <dbReference type="EMBL" id="RCK46472.1"/>
    </source>
</evidence>
<proteinExistence type="predicted"/>
<protein>
    <submittedName>
        <fullName evidence="1">Uncharacterized protein</fullName>
    </submittedName>
</protein>
<name>A0A367X1C3_9PROT</name>
<comment type="caution">
    <text evidence="1">The sequence shown here is derived from an EMBL/GenBank/DDBJ whole genome shotgun (WGS) entry which is preliminary data.</text>
</comment>
<accession>A0A367X1C3</accession>
<reference evidence="1 2" key="1">
    <citation type="submission" date="2014-07" db="EMBL/GenBank/DDBJ databases">
        <title>Draft genome sequence of Thalassospira profundimaris S25-3-2.</title>
        <authorList>
            <person name="Lai Q."/>
            <person name="Shao Z."/>
        </authorList>
    </citation>
    <scope>NUCLEOTIDE SEQUENCE [LARGE SCALE GENOMIC DNA]</scope>
    <source>
        <strain evidence="1 2">S25-3-2</strain>
    </source>
</reference>
<dbReference type="AlphaFoldDB" id="A0A367X1C3"/>
<organism evidence="1 2">
    <name type="scientific">Thalassospira profundimaris</name>
    <dbReference type="NCBI Taxonomy" id="502049"/>
    <lineage>
        <taxon>Bacteria</taxon>
        <taxon>Pseudomonadati</taxon>
        <taxon>Pseudomonadota</taxon>
        <taxon>Alphaproteobacteria</taxon>
        <taxon>Rhodospirillales</taxon>
        <taxon>Thalassospiraceae</taxon>
        <taxon>Thalassospira</taxon>
    </lineage>
</organism>
<gene>
    <name evidence="1" type="ORF">TH25_16580</name>
</gene>
<dbReference type="Proteomes" id="UP000252517">
    <property type="component" value="Unassembled WGS sequence"/>
</dbReference>
<evidence type="ECO:0000313" key="2">
    <source>
        <dbReference type="Proteomes" id="UP000252517"/>
    </source>
</evidence>
<dbReference type="EMBL" id="JPWH01000014">
    <property type="protein sequence ID" value="RCK46472.1"/>
    <property type="molecule type" value="Genomic_DNA"/>
</dbReference>
<sequence>MRGNILINTANVQRRSIKLMAEQIGQNEETTRQTKMVLAQYGFRQTPQSNPTAKQRTPYIKG</sequence>